<protein>
    <submittedName>
        <fullName evidence="2">Mannose-binding lectin</fullName>
    </submittedName>
</protein>
<dbReference type="AlphaFoldDB" id="S3CUL7"/>
<dbReference type="HOGENOM" id="CLU_012355_0_0_1"/>
<evidence type="ECO:0000313" key="3">
    <source>
        <dbReference type="Proteomes" id="UP000016922"/>
    </source>
</evidence>
<reference evidence="2 3" key="1">
    <citation type="journal article" date="2013" name="BMC Genomics">
        <title>Genomics-driven discovery of the pneumocandin biosynthetic gene cluster in the fungus Glarea lozoyensis.</title>
        <authorList>
            <person name="Chen L."/>
            <person name="Yue Q."/>
            <person name="Zhang X."/>
            <person name="Xiang M."/>
            <person name="Wang C."/>
            <person name="Li S."/>
            <person name="Che Y."/>
            <person name="Ortiz-Lopez F.J."/>
            <person name="Bills G.F."/>
            <person name="Liu X."/>
            <person name="An Z."/>
        </authorList>
    </citation>
    <scope>NUCLEOTIDE SEQUENCE [LARGE SCALE GENOMIC DNA]</scope>
    <source>
        <strain evidence="3">ATCC 20868 / MF5171</strain>
    </source>
</reference>
<dbReference type="Proteomes" id="UP000016922">
    <property type="component" value="Unassembled WGS sequence"/>
</dbReference>
<gene>
    <name evidence="2" type="ORF">GLAREA_09810</name>
</gene>
<feature type="domain" description="DUF7600" evidence="1">
    <location>
        <begin position="236"/>
        <end position="398"/>
    </location>
</feature>
<dbReference type="OMA" id="PLAWINF"/>
<evidence type="ECO:0000313" key="2">
    <source>
        <dbReference type="EMBL" id="EPE28689.1"/>
    </source>
</evidence>
<dbReference type="GeneID" id="19468857"/>
<sequence length="595" mass="67480">MFNQDPEDDRWGIPFHASCWSLLERVYGPDEIPSAALLEICKSLPLPLLGDCIDWGHDFEGLFRPDDQVRYPWEDRSITLVDADSPIGRSARNDPYNVPEIAQLLGENPQAPPASNLLEPAKVANDCFAALPEDVCFIIASNMPTVDALKLRHASASFWPIFRSQQFWGLKFKASGERSWLCESQKLDKSYNWLWLYHRTNRAQRSEKLQNRRRIWKLVEQIRESLDFERTNLPLTFCSDPNLANMRWLEVTGDIRPEREEPYTGFFEGCRLLYEQQTSIHPSLSEIEFSFVPLGSVSYVAGIRLLSSSCEAIQLGYRAHRSERVNIKSLIGFNLVVGSRGIQAVQCIVNNSEVSKWFGCLSDAPTTRRLTLSAPITAVKAGFDGCKMISLAIADSCSRDPENESLRDLAMWYPSVPPINLHLHEACFEARKSAVNRFQPLCWTLFGGHGGKYLQSLTGVTVTYRARVSGVEFNYNTEQVPAECRKVGRYRPHTFDTVSYFPIDGAGGEYIDTIHLFRTFSSGAEMYWYQKIGKLKSFKISTNRGRSCHFNQRDSGRVGECVTLVPGTTVTGFYWSQRESHITDLGVISETIDQK</sequence>
<organism evidence="2 3">
    <name type="scientific">Glarea lozoyensis (strain ATCC 20868 / MF5171)</name>
    <dbReference type="NCBI Taxonomy" id="1116229"/>
    <lineage>
        <taxon>Eukaryota</taxon>
        <taxon>Fungi</taxon>
        <taxon>Dikarya</taxon>
        <taxon>Ascomycota</taxon>
        <taxon>Pezizomycotina</taxon>
        <taxon>Leotiomycetes</taxon>
        <taxon>Helotiales</taxon>
        <taxon>Helotiaceae</taxon>
        <taxon>Glarea</taxon>
    </lineage>
</organism>
<keyword evidence="2" id="KW-0430">Lectin</keyword>
<name>S3CUL7_GLAL2</name>
<evidence type="ECO:0000259" key="1">
    <source>
        <dbReference type="Pfam" id="PF24539"/>
    </source>
</evidence>
<dbReference type="OrthoDB" id="5273847at2759"/>
<dbReference type="SUPFAM" id="SSF81383">
    <property type="entry name" value="F-box domain"/>
    <property type="match status" value="1"/>
</dbReference>
<dbReference type="Pfam" id="PF24539">
    <property type="entry name" value="DUF7600"/>
    <property type="match status" value="1"/>
</dbReference>
<dbReference type="KEGG" id="glz:GLAREA_09810"/>
<dbReference type="EMBL" id="KE145368">
    <property type="protein sequence ID" value="EPE28689.1"/>
    <property type="molecule type" value="Genomic_DNA"/>
</dbReference>
<accession>S3CUL7</accession>
<dbReference type="GO" id="GO:0030246">
    <property type="term" value="F:carbohydrate binding"/>
    <property type="evidence" value="ECO:0007669"/>
    <property type="project" value="UniProtKB-KW"/>
</dbReference>
<dbReference type="SUPFAM" id="SSF51101">
    <property type="entry name" value="Mannose-binding lectins"/>
    <property type="match status" value="1"/>
</dbReference>
<dbReference type="eggNOG" id="ENOG502SZ3F">
    <property type="taxonomic scope" value="Eukaryota"/>
</dbReference>
<dbReference type="InterPro" id="IPR056021">
    <property type="entry name" value="DUF7600"/>
</dbReference>
<dbReference type="InterPro" id="IPR036047">
    <property type="entry name" value="F-box-like_dom_sf"/>
</dbReference>
<keyword evidence="3" id="KW-1185">Reference proteome</keyword>
<dbReference type="InterPro" id="IPR036404">
    <property type="entry name" value="Jacalin-like_lectin_dom_sf"/>
</dbReference>
<proteinExistence type="predicted"/>
<dbReference type="RefSeq" id="XP_008084597.1">
    <property type="nucleotide sequence ID" value="XM_008086406.1"/>
</dbReference>